<evidence type="ECO:0000313" key="4">
    <source>
        <dbReference type="Proteomes" id="UP000035346"/>
    </source>
</evidence>
<keyword evidence="1" id="KW-1133">Transmembrane helix</keyword>
<protein>
    <submittedName>
        <fullName evidence="3">Glutaredoxin-like protein</fullName>
    </submittedName>
</protein>
<organism evidence="2 4">
    <name type="scientific">Streptococcus agalactiae</name>
    <dbReference type="NCBI Taxonomy" id="1311"/>
    <lineage>
        <taxon>Bacteria</taxon>
        <taxon>Bacillati</taxon>
        <taxon>Bacillota</taxon>
        <taxon>Bacilli</taxon>
        <taxon>Lactobacillales</taxon>
        <taxon>Streptococcaceae</taxon>
        <taxon>Streptococcus</taxon>
    </lineage>
</organism>
<name>A0A0H1NY35_STRAG</name>
<dbReference type="EMBL" id="LR134265">
    <property type="protein sequence ID" value="VED64541.1"/>
    <property type="molecule type" value="Genomic_DNA"/>
</dbReference>
<dbReference type="AlphaFoldDB" id="A0A0H1NY35"/>
<dbReference type="PROSITE" id="PS51354">
    <property type="entry name" value="GLUTAREDOXIN_2"/>
    <property type="match status" value="1"/>
</dbReference>
<evidence type="ECO:0000313" key="3">
    <source>
        <dbReference type="EMBL" id="VED64541.1"/>
    </source>
</evidence>
<evidence type="ECO:0000256" key="1">
    <source>
        <dbReference type="SAM" id="Phobius"/>
    </source>
</evidence>
<gene>
    <name evidence="3" type="ORF">NCTC8184_00514</name>
    <name evidence="2" type="ORF">WA04_04415</name>
</gene>
<evidence type="ECO:0000313" key="2">
    <source>
        <dbReference type="EMBL" id="KLL40159.1"/>
    </source>
</evidence>
<dbReference type="Gene3D" id="3.40.30.10">
    <property type="entry name" value="Glutaredoxin"/>
    <property type="match status" value="1"/>
</dbReference>
<reference evidence="3 5" key="2">
    <citation type="submission" date="2018-12" db="EMBL/GenBank/DDBJ databases">
        <authorList>
            <consortium name="Pathogen Informatics"/>
        </authorList>
    </citation>
    <scope>NUCLEOTIDE SEQUENCE [LARGE SCALE GENOMIC DNA]</scope>
    <source>
        <strain evidence="3 5">NCTC8184</strain>
    </source>
</reference>
<dbReference type="InterPro" id="IPR011767">
    <property type="entry name" value="GLR_AS"/>
</dbReference>
<dbReference type="RefSeq" id="WP_000542276.1">
    <property type="nucleotide sequence ID" value="NZ_JACWJU010000016.1"/>
</dbReference>
<proteinExistence type="predicted"/>
<accession>A0A0H1NY35</accession>
<keyword evidence="1" id="KW-0812">Transmembrane</keyword>
<dbReference type="InterPro" id="IPR036249">
    <property type="entry name" value="Thioredoxin-like_sf"/>
</dbReference>
<dbReference type="Proteomes" id="UP000035346">
    <property type="component" value="Unassembled WGS sequence"/>
</dbReference>
<dbReference type="EMBL" id="LBKL01000052">
    <property type="protein sequence ID" value="KLL40159.1"/>
    <property type="molecule type" value="Genomic_DNA"/>
</dbReference>
<evidence type="ECO:0000313" key="5">
    <source>
        <dbReference type="Proteomes" id="UP000268870"/>
    </source>
</evidence>
<sequence>MGYRLNRYVCVRKDVFLALVMLLVTLIVSLVFLLKSDGISFFSDQYYRSQLTAKEAKNVINKNYNIVFYKKSCPYCKIAKKEILEKSKGSDITTFFADVETVSGKELVRKYRISKAPSIVAVRGDNLKVNLYAKDDEDGRMIVEKKVIKDSFR</sequence>
<dbReference type="PROSITE" id="PS00195">
    <property type="entry name" value="GLUTAREDOXIN_1"/>
    <property type="match status" value="1"/>
</dbReference>
<dbReference type="KEGG" id="sagg:EN73_09615"/>
<keyword evidence="1" id="KW-0472">Membrane</keyword>
<dbReference type="SMR" id="A0A0H1NY35"/>
<dbReference type="Proteomes" id="UP000268870">
    <property type="component" value="Chromosome"/>
</dbReference>
<feature type="transmembrane region" description="Helical" evidence="1">
    <location>
        <begin position="15"/>
        <end position="34"/>
    </location>
</feature>
<reference evidence="2 4" key="1">
    <citation type="journal article" date="2015" name="PLoS ONE">
        <title>Genomic analysis reveals the molecular basis for capsule loss in the group B streptococcus population.</title>
        <authorList>
            <consortium name="DEVANI Consortium"/>
            <person name="Rosini R."/>
            <person name="Campisi E."/>
            <person name="De Chiara M."/>
            <person name="Tettelin H."/>
            <person name="Rinaudo D."/>
            <person name="Toniolo C."/>
            <person name="Metruccio M."/>
            <person name="Guidotti S."/>
            <person name="Sorensen U.B."/>
            <person name="Kilian M."/>
            <person name="Ramirez M."/>
            <person name="Janulczyk R."/>
            <person name="Donati C."/>
            <person name="Grandi G."/>
            <person name="Margarit I."/>
        </authorList>
    </citation>
    <scope>NUCLEOTIDE SEQUENCE [LARGE SCALE GENOMIC DNA]</scope>
    <source>
        <strain evidence="2 4">DK-B-USS-215</strain>
    </source>
</reference>
<dbReference type="SUPFAM" id="SSF52833">
    <property type="entry name" value="Thioredoxin-like"/>
    <property type="match status" value="1"/>
</dbReference>